<dbReference type="Pfam" id="PF00528">
    <property type="entry name" value="BPD_transp_1"/>
    <property type="match status" value="2"/>
</dbReference>
<reference evidence="9 10" key="1">
    <citation type="submission" date="2024-06" db="EMBL/GenBank/DDBJ databases">
        <title>The Natural Products Discovery Center: Release of the First 8490 Sequenced Strains for Exploring Actinobacteria Biosynthetic Diversity.</title>
        <authorList>
            <person name="Kalkreuter E."/>
            <person name="Kautsar S.A."/>
            <person name="Yang D."/>
            <person name="Bader C.D."/>
            <person name="Teijaro C.N."/>
            <person name="Fluegel L."/>
            <person name="Davis C.M."/>
            <person name="Simpson J.R."/>
            <person name="Lauterbach L."/>
            <person name="Steele A.D."/>
            <person name="Gui C."/>
            <person name="Meng S."/>
            <person name="Li G."/>
            <person name="Viehrig K."/>
            <person name="Ye F."/>
            <person name="Su P."/>
            <person name="Kiefer A.F."/>
            <person name="Nichols A."/>
            <person name="Cepeda A.J."/>
            <person name="Yan W."/>
            <person name="Fan B."/>
            <person name="Jiang Y."/>
            <person name="Adhikari A."/>
            <person name="Zheng C.-J."/>
            <person name="Schuster L."/>
            <person name="Cowan T.M."/>
            <person name="Smanski M.J."/>
            <person name="Chevrette M.G."/>
            <person name="De Carvalho L.P.S."/>
            <person name="Shen B."/>
        </authorList>
    </citation>
    <scope>NUCLEOTIDE SEQUENCE [LARGE SCALE GENOMIC DNA]</scope>
    <source>
        <strain evidence="9 10">NPDC000634</strain>
    </source>
</reference>
<protein>
    <submittedName>
        <fullName evidence="9">Phosphonate ABC transporter, permease protein PhnE</fullName>
    </submittedName>
</protein>
<dbReference type="Gene3D" id="1.10.3720.10">
    <property type="entry name" value="MetI-like"/>
    <property type="match status" value="2"/>
</dbReference>
<feature type="transmembrane region" description="Helical" evidence="7">
    <location>
        <begin position="510"/>
        <end position="529"/>
    </location>
</feature>
<dbReference type="InterPro" id="IPR000515">
    <property type="entry name" value="MetI-like"/>
</dbReference>
<evidence type="ECO:0000256" key="2">
    <source>
        <dbReference type="ARBA" id="ARBA00022448"/>
    </source>
</evidence>
<keyword evidence="5 7" id="KW-1133">Transmembrane helix</keyword>
<feature type="transmembrane region" description="Helical" evidence="7">
    <location>
        <begin position="319"/>
        <end position="337"/>
    </location>
</feature>
<dbReference type="CDD" id="cd06261">
    <property type="entry name" value="TM_PBP2"/>
    <property type="match status" value="2"/>
</dbReference>
<evidence type="ECO:0000256" key="3">
    <source>
        <dbReference type="ARBA" id="ARBA00022475"/>
    </source>
</evidence>
<proteinExistence type="inferred from homology"/>
<dbReference type="InterPro" id="IPR035906">
    <property type="entry name" value="MetI-like_sf"/>
</dbReference>
<evidence type="ECO:0000256" key="7">
    <source>
        <dbReference type="RuleBase" id="RU363032"/>
    </source>
</evidence>
<feature type="transmembrane region" description="Helical" evidence="7">
    <location>
        <begin position="22"/>
        <end position="42"/>
    </location>
</feature>
<name>A0ABV1VV05_9ACTN</name>
<dbReference type="NCBIfam" id="TIGR01097">
    <property type="entry name" value="PhnE"/>
    <property type="match status" value="2"/>
</dbReference>
<feature type="transmembrane region" description="Helical" evidence="7">
    <location>
        <begin position="225"/>
        <end position="243"/>
    </location>
</feature>
<dbReference type="PROSITE" id="PS50928">
    <property type="entry name" value="ABC_TM1"/>
    <property type="match status" value="2"/>
</dbReference>
<evidence type="ECO:0000256" key="5">
    <source>
        <dbReference type="ARBA" id="ARBA00022989"/>
    </source>
</evidence>
<feature type="domain" description="ABC transmembrane type-1" evidence="8">
    <location>
        <begin position="376"/>
        <end position="558"/>
    </location>
</feature>
<feature type="transmembrane region" description="Helical" evidence="7">
    <location>
        <begin position="427"/>
        <end position="457"/>
    </location>
</feature>
<dbReference type="EMBL" id="JBEPCU010000009">
    <property type="protein sequence ID" value="MER6975763.1"/>
    <property type="molecule type" value="Genomic_DNA"/>
</dbReference>
<keyword evidence="3" id="KW-1003">Cell membrane</keyword>
<comment type="subcellular location">
    <subcellularLocation>
        <location evidence="1 7">Cell membrane</location>
        <topology evidence="1 7">Multi-pass membrane protein</topology>
    </subcellularLocation>
</comment>
<keyword evidence="10" id="KW-1185">Reference proteome</keyword>
<comment type="caution">
    <text evidence="9">The sequence shown here is derived from an EMBL/GenBank/DDBJ whole genome shotgun (WGS) entry which is preliminary data.</text>
</comment>
<dbReference type="PANTHER" id="PTHR30043">
    <property type="entry name" value="PHOSPHONATES TRANSPORT SYSTEM PERMEASE PROTEIN"/>
    <property type="match status" value="1"/>
</dbReference>
<evidence type="ECO:0000256" key="6">
    <source>
        <dbReference type="ARBA" id="ARBA00023136"/>
    </source>
</evidence>
<feature type="transmembrane region" description="Helical" evidence="7">
    <location>
        <begin position="541"/>
        <end position="561"/>
    </location>
</feature>
<accession>A0ABV1VV05</accession>
<keyword evidence="4 7" id="KW-0812">Transmembrane</keyword>
<feature type="transmembrane region" description="Helical" evidence="7">
    <location>
        <begin position="87"/>
        <end position="112"/>
    </location>
</feature>
<keyword evidence="6 7" id="KW-0472">Membrane</keyword>
<evidence type="ECO:0000313" key="10">
    <source>
        <dbReference type="Proteomes" id="UP001458415"/>
    </source>
</evidence>
<evidence type="ECO:0000259" key="8">
    <source>
        <dbReference type="PROSITE" id="PS50928"/>
    </source>
</evidence>
<gene>
    <name evidence="9" type="primary">phnE</name>
    <name evidence="9" type="ORF">ABT317_01480</name>
</gene>
<evidence type="ECO:0000256" key="1">
    <source>
        <dbReference type="ARBA" id="ARBA00004651"/>
    </source>
</evidence>
<evidence type="ECO:0000313" key="9">
    <source>
        <dbReference type="EMBL" id="MER6975763.1"/>
    </source>
</evidence>
<comment type="similarity">
    <text evidence="7">Belongs to the binding-protein-dependent transport system permease family.</text>
</comment>
<feature type="transmembrane region" description="Helical" evidence="7">
    <location>
        <begin position="249"/>
        <end position="269"/>
    </location>
</feature>
<dbReference type="Proteomes" id="UP001458415">
    <property type="component" value="Unassembled WGS sequence"/>
</dbReference>
<sequence length="566" mass="59546">MTTTLTETPAGAVTQQRVRPPITRLGVGLGILAVGALVLIVVSWRATGFGVGVLFSGLGEMWTFLRSTLPPHFSSADYSLGHMLGDVASTVSMAVLGTALAMVLSIPLGFLAARNTTPHPVVRAVARTIVTACRAVPDIIFALIFRDALGIGVLPGILALGLHSIGMLGRLYGDGIEQAPPGPRQAVMASGAGRLQTICASTVPFASPQILSNALYRLDINLRSSVVLGFVGAGGIGFTLQAAMNTLQFQLAIGIVLVMTVLILIMELLSALLRSALIGNDTVRTGRRWISFRKQSRSRGNTMPFDPGRVRPHWTGARVGKASIPYLVLVVLGLAWWDAQVPVSELLSSPGAIAHAVTQYFPPDFTTAGSLLRQGMWQSFVTAVMGTFVGGLIALVISFFAARNIANSWVYRVVRVLLVIGRSIPELIVAIMFVVAVGPGVLAGVFALIVGTIAFLAKLMSDNLEEANPGPRGAIRSTGAGAGQEVVAAVVPPALPGIVGNLLYMLDVNFRASALLGIVGAGGIGFLLAQTVQTFDYRTTGAIVTTTFVIVLLIEQLSNWARRALN</sequence>
<feature type="transmembrane region" description="Helical" evidence="7">
    <location>
        <begin position="380"/>
        <end position="406"/>
    </location>
</feature>
<dbReference type="InterPro" id="IPR005769">
    <property type="entry name" value="PhnE/PtxC"/>
</dbReference>
<keyword evidence="2 7" id="KW-0813">Transport</keyword>
<dbReference type="RefSeq" id="WP_086722335.1">
    <property type="nucleotide sequence ID" value="NZ_MUBM01000004.1"/>
</dbReference>
<feature type="domain" description="ABC transmembrane type-1" evidence="8">
    <location>
        <begin position="87"/>
        <end position="270"/>
    </location>
</feature>
<evidence type="ECO:0000256" key="4">
    <source>
        <dbReference type="ARBA" id="ARBA00022692"/>
    </source>
</evidence>
<organism evidence="9 10">
    <name type="scientific">Streptomyces carpinensis</name>
    <dbReference type="NCBI Taxonomy" id="66369"/>
    <lineage>
        <taxon>Bacteria</taxon>
        <taxon>Bacillati</taxon>
        <taxon>Actinomycetota</taxon>
        <taxon>Actinomycetes</taxon>
        <taxon>Kitasatosporales</taxon>
        <taxon>Streptomycetaceae</taxon>
        <taxon>Streptomyces</taxon>
    </lineage>
</organism>
<dbReference type="PANTHER" id="PTHR30043:SF1">
    <property type="entry name" value="ABC TRANSPORT SYSTEM PERMEASE PROTEIN P69"/>
    <property type="match status" value="1"/>
</dbReference>
<dbReference type="SUPFAM" id="SSF161098">
    <property type="entry name" value="MetI-like"/>
    <property type="match status" value="2"/>
</dbReference>